<keyword evidence="4 9" id="KW-0488">Methylation</keyword>
<evidence type="ECO:0000256" key="8">
    <source>
        <dbReference type="ARBA" id="ARBA00023136"/>
    </source>
</evidence>
<evidence type="ECO:0000259" key="10">
    <source>
        <dbReference type="Pfam" id="PF02501"/>
    </source>
</evidence>
<comment type="PTM">
    <text evidence="9">Cleaved by prepilin peptidase.</text>
</comment>
<keyword evidence="8 9" id="KW-0472">Membrane</keyword>
<dbReference type="InterPro" id="IPR003413">
    <property type="entry name" value="T2SS_GspI_C"/>
</dbReference>
<dbReference type="Proteomes" id="UP001595776">
    <property type="component" value="Unassembled WGS sequence"/>
</dbReference>
<evidence type="ECO:0000256" key="6">
    <source>
        <dbReference type="ARBA" id="ARBA00022692"/>
    </source>
</evidence>
<gene>
    <name evidence="11" type="primary">gspI</name>
    <name evidence="11" type="ORF">ACFO5Q_09265</name>
</gene>
<dbReference type="RefSeq" id="WP_068151767.1">
    <property type="nucleotide sequence ID" value="NZ_JBHSCR010000005.1"/>
</dbReference>
<comment type="function">
    <text evidence="9">Component of the type II secretion system required for the energy-dependent secretion of extracellular factors such as proteases and toxins from the periplasm.</text>
</comment>
<evidence type="ECO:0000256" key="1">
    <source>
        <dbReference type="ARBA" id="ARBA00004377"/>
    </source>
</evidence>
<proteinExistence type="inferred from homology"/>
<comment type="subcellular location">
    <subcellularLocation>
        <location evidence="1 9">Cell inner membrane</location>
        <topology evidence="1 9">Single-pass membrane protein</topology>
    </subcellularLocation>
</comment>
<dbReference type="EMBL" id="JBHSCR010000005">
    <property type="protein sequence ID" value="MFC4348031.1"/>
    <property type="molecule type" value="Genomic_DNA"/>
</dbReference>
<dbReference type="InterPro" id="IPR010052">
    <property type="entry name" value="T2SS_protein-GspI"/>
</dbReference>
<reference evidence="12" key="1">
    <citation type="journal article" date="2019" name="Int. J. Syst. Evol. Microbiol.">
        <title>The Global Catalogue of Microorganisms (GCM) 10K type strain sequencing project: providing services to taxonomists for standard genome sequencing and annotation.</title>
        <authorList>
            <consortium name="The Broad Institute Genomics Platform"/>
            <consortium name="The Broad Institute Genome Sequencing Center for Infectious Disease"/>
            <person name="Wu L."/>
            <person name="Ma J."/>
        </authorList>
    </citation>
    <scope>NUCLEOTIDE SEQUENCE [LARGE SCALE GENOMIC DNA]</scope>
    <source>
        <strain evidence="12">CGMCC 1.15304</strain>
    </source>
</reference>
<dbReference type="InterPro" id="IPR012902">
    <property type="entry name" value="N_methyl_site"/>
</dbReference>
<comment type="subunit">
    <text evidence="9">Type II secretion is composed of four main components: the outer membrane complex, the inner membrane complex, the cytoplasmic secretion ATPase and the periplasm-spanning pseudopilus.</text>
</comment>
<feature type="domain" description="Type II secretion system protein GspI C-terminal" evidence="10">
    <location>
        <begin position="44"/>
        <end position="120"/>
    </location>
</feature>
<evidence type="ECO:0000256" key="4">
    <source>
        <dbReference type="ARBA" id="ARBA00022481"/>
    </source>
</evidence>
<accession>A0ABV8UB37</accession>
<dbReference type="Gene3D" id="3.30.1300.30">
    <property type="entry name" value="GSPII I/J protein-like"/>
    <property type="match status" value="1"/>
</dbReference>
<feature type="transmembrane region" description="Helical" evidence="9">
    <location>
        <begin position="12"/>
        <end position="30"/>
    </location>
</feature>
<evidence type="ECO:0000313" key="11">
    <source>
        <dbReference type="EMBL" id="MFC4348031.1"/>
    </source>
</evidence>
<keyword evidence="7 9" id="KW-1133">Transmembrane helix</keyword>
<keyword evidence="3" id="KW-1003">Cell membrane</keyword>
<name>A0ABV8UB37_9PROT</name>
<dbReference type="PANTHER" id="PTHR38779:SF2">
    <property type="entry name" value="TYPE II SECRETION SYSTEM PROTEIN I-RELATED"/>
    <property type="match status" value="1"/>
</dbReference>
<evidence type="ECO:0000256" key="7">
    <source>
        <dbReference type="ARBA" id="ARBA00022989"/>
    </source>
</evidence>
<comment type="caution">
    <text evidence="11">The sequence shown here is derived from an EMBL/GenBank/DDBJ whole genome shotgun (WGS) entry which is preliminary data.</text>
</comment>
<dbReference type="Pfam" id="PF02501">
    <property type="entry name" value="T2SSI"/>
    <property type="match status" value="1"/>
</dbReference>
<evidence type="ECO:0000313" key="12">
    <source>
        <dbReference type="Proteomes" id="UP001595776"/>
    </source>
</evidence>
<keyword evidence="6 9" id="KW-0812">Transmembrane</keyword>
<dbReference type="InterPro" id="IPR045584">
    <property type="entry name" value="Pilin-like"/>
</dbReference>
<keyword evidence="5 9" id="KW-0997">Cell inner membrane</keyword>
<dbReference type="SUPFAM" id="SSF54523">
    <property type="entry name" value="Pili subunits"/>
    <property type="match status" value="1"/>
</dbReference>
<sequence>MVDTAREDGFSLVELLVAVAILALAAVSLLEHQTQAISMTGAVEYRALAATVADNRLATVLGQTNPPLSGITTGQETQMGVAFEWRQTVRPADGGDLMLVQVSVRAADEGRELAALTGFRRAE</sequence>
<organism evidence="11 12">
    <name type="scientific">Kordiimonas lipolytica</name>
    <dbReference type="NCBI Taxonomy" id="1662421"/>
    <lineage>
        <taxon>Bacteria</taxon>
        <taxon>Pseudomonadati</taxon>
        <taxon>Pseudomonadota</taxon>
        <taxon>Alphaproteobacteria</taxon>
        <taxon>Kordiimonadales</taxon>
        <taxon>Kordiimonadaceae</taxon>
        <taxon>Kordiimonas</taxon>
    </lineage>
</organism>
<evidence type="ECO:0000256" key="2">
    <source>
        <dbReference type="ARBA" id="ARBA00008358"/>
    </source>
</evidence>
<evidence type="ECO:0000256" key="5">
    <source>
        <dbReference type="ARBA" id="ARBA00022519"/>
    </source>
</evidence>
<dbReference type="NCBIfam" id="TIGR02532">
    <property type="entry name" value="IV_pilin_GFxxxE"/>
    <property type="match status" value="1"/>
</dbReference>
<evidence type="ECO:0000256" key="3">
    <source>
        <dbReference type="ARBA" id="ARBA00022475"/>
    </source>
</evidence>
<dbReference type="NCBIfam" id="TIGR01707">
    <property type="entry name" value="gspI"/>
    <property type="match status" value="1"/>
</dbReference>
<protein>
    <recommendedName>
        <fullName evidence="9">Type II secretion system protein I</fullName>
        <shortName evidence="9">T2SS minor pseudopilin I</shortName>
    </recommendedName>
</protein>
<keyword evidence="12" id="KW-1185">Reference proteome</keyword>
<comment type="similarity">
    <text evidence="2 9">Belongs to the GSP I family.</text>
</comment>
<dbReference type="PANTHER" id="PTHR38779">
    <property type="entry name" value="TYPE II SECRETION SYSTEM PROTEIN I-RELATED"/>
    <property type="match status" value="1"/>
</dbReference>
<evidence type="ECO:0000256" key="9">
    <source>
        <dbReference type="RuleBase" id="RU368030"/>
    </source>
</evidence>
<dbReference type="Pfam" id="PF07963">
    <property type="entry name" value="N_methyl"/>
    <property type="match status" value="1"/>
</dbReference>